<feature type="transmembrane region" description="Helical" evidence="6">
    <location>
        <begin position="206"/>
        <end position="227"/>
    </location>
</feature>
<evidence type="ECO:0000256" key="6">
    <source>
        <dbReference type="SAM" id="Phobius"/>
    </source>
</evidence>
<evidence type="ECO:0000256" key="2">
    <source>
        <dbReference type="ARBA" id="ARBA00007362"/>
    </source>
</evidence>
<dbReference type="RefSeq" id="WP_312880706.1">
    <property type="nucleotide sequence ID" value="NZ_JACHGI010000001.1"/>
</dbReference>
<sequence length="316" mass="33319">MEFSRRKSQVSVSICAMDARNTTQPAHAFSRETIGLALGTLGVVIFGGTLPATRVALATFSPWFVTHGRAAMASLAAALLLLVLRKRFPRSDAPALFLAGLLLVFGFPIFSSIAMQTVPASHGGVVLGVLPLTTSIFAAIIGGERPSAFFWICGVAGAALVVTFAISDSGMQLSSGDLFLFLAALSASLGYVVSGKLSRHMPGWEVICWSLILTAPISIPGALLSWHPEFASASSAQTFAFFYLCFGSMFLGFFAWNVGLGMGGIARVSQVQLLQSFVTLAISAFLLGEHVGARTLIFALAVIAIVALGRRARVTR</sequence>
<gene>
    <name evidence="8" type="ORF">HNQ96_000383</name>
</gene>
<dbReference type="InterPro" id="IPR000620">
    <property type="entry name" value="EamA_dom"/>
</dbReference>
<accession>A0A8E1W9J4</accession>
<keyword evidence="4 6" id="KW-1133">Transmembrane helix</keyword>
<dbReference type="SUPFAM" id="SSF103481">
    <property type="entry name" value="Multidrug resistance efflux transporter EmrE"/>
    <property type="match status" value="2"/>
</dbReference>
<feature type="transmembrane region" description="Helical" evidence="6">
    <location>
        <begin position="178"/>
        <end position="194"/>
    </location>
</feature>
<protein>
    <submittedName>
        <fullName evidence="8">Drug/metabolite transporter (DMT)-like permease</fullName>
    </submittedName>
</protein>
<proteinExistence type="inferred from homology"/>
<feature type="domain" description="EamA" evidence="7">
    <location>
        <begin position="175"/>
        <end position="308"/>
    </location>
</feature>
<feature type="transmembrane region" description="Helical" evidence="6">
    <location>
        <begin position="239"/>
        <end position="259"/>
    </location>
</feature>
<dbReference type="Proteomes" id="UP000532373">
    <property type="component" value="Unassembled WGS sequence"/>
</dbReference>
<dbReference type="GO" id="GO:0016020">
    <property type="term" value="C:membrane"/>
    <property type="evidence" value="ECO:0007669"/>
    <property type="project" value="UniProtKB-SubCell"/>
</dbReference>
<comment type="subcellular location">
    <subcellularLocation>
        <location evidence="1">Membrane</location>
        <topology evidence="1">Multi-pass membrane protein</topology>
    </subcellularLocation>
</comment>
<name>A0A8E1W9J4_9HYPH</name>
<keyword evidence="3 6" id="KW-0812">Transmembrane</keyword>
<dbReference type="Pfam" id="PF00892">
    <property type="entry name" value="EamA"/>
    <property type="match status" value="2"/>
</dbReference>
<keyword evidence="5 6" id="KW-0472">Membrane</keyword>
<comment type="caution">
    <text evidence="8">The sequence shown here is derived from an EMBL/GenBank/DDBJ whole genome shotgun (WGS) entry which is preliminary data.</text>
</comment>
<feature type="transmembrane region" description="Helical" evidence="6">
    <location>
        <begin position="63"/>
        <end position="84"/>
    </location>
</feature>
<evidence type="ECO:0000313" key="8">
    <source>
        <dbReference type="EMBL" id="MBB6464536.1"/>
    </source>
</evidence>
<feature type="transmembrane region" description="Helical" evidence="6">
    <location>
        <begin position="271"/>
        <end position="287"/>
    </location>
</feature>
<feature type="transmembrane region" description="Helical" evidence="6">
    <location>
        <begin position="121"/>
        <end position="141"/>
    </location>
</feature>
<dbReference type="EMBL" id="JACHGI010000001">
    <property type="protein sequence ID" value="MBB6464536.1"/>
    <property type="molecule type" value="Genomic_DNA"/>
</dbReference>
<evidence type="ECO:0000313" key="9">
    <source>
        <dbReference type="Proteomes" id="UP000532373"/>
    </source>
</evidence>
<dbReference type="InterPro" id="IPR037185">
    <property type="entry name" value="EmrE-like"/>
</dbReference>
<dbReference type="AlphaFoldDB" id="A0A8E1W9J4"/>
<evidence type="ECO:0000256" key="1">
    <source>
        <dbReference type="ARBA" id="ARBA00004141"/>
    </source>
</evidence>
<evidence type="ECO:0000256" key="4">
    <source>
        <dbReference type="ARBA" id="ARBA00022989"/>
    </source>
</evidence>
<evidence type="ECO:0000259" key="7">
    <source>
        <dbReference type="Pfam" id="PF00892"/>
    </source>
</evidence>
<feature type="transmembrane region" description="Helical" evidence="6">
    <location>
        <begin position="148"/>
        <end position="166"/>
    </location>
</feature>
<dbReference type="PANTHER" id="PTHR32322:SF2">
    <property type="entry name" value="EAMA DOMAIN-CONTAINING PROTEIN"/>
    <property type="match status" value="1"/>
</dbReference>
<feature type="transmembrane region" description="Helical" evidence="6">
    <location>
        <begin position="34"/>
        <end position="57"/>
    </location>
</feature>
<dbReference type="PANTHER" id="PTHR32322">
    <property type="entry name" value="INNER MEMBRANE TRANSPORTER"/>
    <property type="match status" value="1"/>
</dbReference>
<feature type="transmembrane region" description="Helical" evidence="6">
    <location>
        <begin position="293"/>
        <end position="309"/>
    </location>
</feature>
<feature type="domain" description="EamA" evidence="7">
    <location>
        <begin position="34"/>
        <end position="158"/>
    </location>
</feature>
<evidence type="ECO:0000256" key="3">
    <source>
        <dbReference type="ARBA" id="ARBA00022692"/>
    </source>
</evidence>
<reference evidence="8 9" key="1">
    <citation type="submission" date="2020-08" db="EMBL/GenBank/DDBJ databases">
        <title>Genomic Encyclopedia of Type Strains, Phase IV (KMG-IV): sequencing the most valuable type-strain genomes for metagenomic binning, comparative biology and taxonomic classification.</title>
        <authorList>
            <person name="Goeker M."/>
        </authorList>
    </citation>
    <scope>NUCLEOTIDE SEQUENCE [LARGE SCALE GENOMIC DNA]</scope>
    <source>
        <strain evidence="8 9">DSM 17454</strain>
    </source>
</reference>
<evidence type="ECO:0000256" key="5">
    <source>
        <dbReference type="ARBA" id="ARBA00023136"/>
    </source>
</evidence>
<organism evidence="8 9">
    <name type="scientific">Aminobacter carboxidus</name>
    <dbReference type="NCBI Taxonomy" id="376165"/>
    <lineage>
        <taxon>Bacteria</taxon>
        <taxon>Pseudomonadati</taxon>
        <taxon>Pseudomonadota</taxon>
        <taxon>Alphaproteobacteria</taxon>
        <taxon>Hyphomicrobiales</taxon>
        <taxon>Phyllobacteriaceae</taxon>
        <taxon>Aminobacter</taxon>
    </lineage>
</organism>
<feature type="transmembrane region" description="Helical" evidence="6">
    <location>
        <begin position="96"/>
        <end position="115"/>
    </location>
</feature>
<dbReference type="InterPro" id="IPR050638">
    <property type="entry name" value="AA-Vitamin_Transporters"/>
</dbReference>
<comment type="similarity">
    <text evidence="2">Belongs to the EamA transporter family.</text>
</comment>